<dbReference type="Proteomes" id="UP000283497">
    <property type="component" value="Unassembled WGS sequence"/>
</dbReference>
<dbReference type="EMBL" id="QRNJ01000087">
    <property type="protein sequence ID" value="RHK33715.1"/>
    <property type="molecule type" value="Genomic_DNA"/>
</dbReference>
<reference evidence="3 4" key="1">
    <citation type="submission" date="2018-08" db="EMBL/GenBank/DDBJ databases">
        <title>A genome reference for cultivated species of the human gut microbiota.</title>
        <authorList>
            <person name="Zou Y."/>
            <person name="Xue W."/>
            <person name="Luo G."/>
        </authorList>
    </citation>
    <scope>NUCLEOTIDE SEQUENCE [LARGE SCALE GENOMIC DNA]</scope>
    <source>
        <strain evidence="2 4">AF31-17AC</strain>
        <strain evidence="1 3">AF45-14BH</strain>
    </source>
</reference>
<proteinExistence type="predicted"/>
<organism evidence="2 4">
    <name type="scientific">Anaerobutyricum hallii</name>
    <dbReference type="NCBI Taxonomy" id="39488"/>
    <lineage>
        <taxon>Bacteria</taxon>
        <taxon>Bacillati</taxon>
        <taxon>Bacillota</taxon>
        <taxon>Clostridia</taxon>
        <taxon>Lachnospirales</taxon>
        <taxon>Lachnospiraceae</taxon>
        <taxon>Anaerobutyricum</taxon>
    </lineage>
</organism>
<name>A0A415U140_9FIRM</name>
<dbReference type="EMBL" id="QRQO01000032">
    <property type="protein sequence ID" value="RHN11793.1"/>
    <property type="molecule type" value="Genomic_DNA"/>
</dbReference>
<dbReference type="Proteomes" id="UP000283700">
    <property type="component" value="Unassembled WGS sequence"/>
</dbReference>
<accession>A0A415U140</accession>
<comment type="caution">
    <text evidence="2">The sequence shown here is derived from an EMBL/GenBank/DDBJ whole genome shotgun (WGS) entry which is preliminary data.</text>
</comment>
<sequence>MNVDPKQINNLIKIFCELDEEYRGKALMEMNGLFFEYMNEQDCKRNNIPVTQEAKRNFIADTKEFAELLSGLSKTQKASIVMYMEHLSPGSFTEENELEIKINHRKITLREYIEKYLPDADVGEAKEIYREFGTYAKN</sequence>
<evidence type="ECO:0000313" key="1">
    <source>
        <dbReference type="EMBL" id="RHK33715.1"/>
    </source>
</evidence>
<evidence type="ECO:0000313" key="3">
    <source>
        <dbReference type="Proteomes" id="UP000283497"/>
    </source>
</evidence>
<evidence type="ECO:0000313" key="4">
    <source>
        <dbReference type="Proteomes" id="UP000283700"/>
    </source>
</evidence>
<protein>
    <submittedName>
        <fullName evidence="2">Uncharacterized protein</fullName>
    </submittedName>
</protein>
<evidence type="ECO:0000313" key="2">
    <source>
        <dbReference type="EMBL" id="RHN11793.1"/>
    </source>
</evidence>
<dbReference type="AlphaFoldDB" id="A0A415U140"/>
<dbReference type="RefSeq" id="WP_118315216.1">
    <property type="nucleotide sequence ID" value="NZ_QRNJ01000087.1"/>
</dbReference>
<gene>
    <name evidence="1" type="ORF">DW068_15325</name>
    <name evidence="2" type="ORF">DWZ29_11245</name>
</gene>